<dbReference type="PIRSF" id="PIRSF005719">
    <property type="entry name" value="SMC"/>
    <property type="match status" value="1"/>
</dbReference>
<dbReference type="InterPro" id="IPR003395">
    <property type="entry name" value="RecF/RecN/SMC_N"/>
</dbReference>
<evidence type="ECO:0000256" key="3">
    <source>
        <dbReference type="ARBA" id="ARBA00022776"/>
    </source>
</evidence>
<dbReference type="Gene3D" id="1.20.1060.20">
    <property type="match status" value="1"/>
</dbReference>
<dbReference type="FunFam" id="3.30.70.1620:FF:000011">
    <property type="entry name" value="Structural maintenance of chromosomes protein"/>
    <property type="match status" value="1"/>
</dbReference>
<dbReference type="SUPFAM" id="SSF75553">
    <property type="entry name" value="Smc hinge domain"/>
    <property type="match status" value="1"/>
</dbReference>
<evidence type="ECO:0000313" key="11">
    <source>
        <dbReference type="EMBL" id="SCU66004.1"/>
    </source>
</evidence>
<feature type="coiled-coil region" evidence="8">
    <location>
        <begin position="445"/>
        <end position="500"/>
    </location>
</feature>
<dbReference type="FunFam" id="3.40.50.300:FF:002923">
    <property type="entry name" value="Structural maintenance of chromosomes protein"/>
    <property type="match status" value="1"/>
</dbReference>
<protein>
    <recommendedName>
        <fullName evidence="7">Structural maintenance of chromosomes protein</fullName>
    </recommendedName>
</protein>
<feature type="coiled-coil region" evidence="8">
    <location>
        <begin position="850"/>
        <end position="919"/>
    </location>
</feature>
<evidence type="ECO:0000256" key="4">
    <source>
        <dbReference type="ARBA" id="ARBA00023054"/>
    </source>
</evidence>
<dbReference type="GO" id="GO:0005524">
    <property type="term" value="F:ATP binding"/>
    <property type="evidence" value="ECO:0007669"/>
    <property type="project" value="InterPro"/>
</dbReference>
<dbReference type="GO" id="GO:0003677">
    <property type="term" value="F:DNA binding"/>
    <property type="evidence" value="ECO:0007669"/>
    <property type="project" value="TreeGrafter"/>
</dbReference>
<dbReference type="GO" id="GO:0008278">
    <property type="term" value="C:cohesin complex"/>
    <property type="evidence" value="ECO:0007669"/>
    <property type="project" value="TreeGrafter"/>
</dbReference>
<dbReference type="Gene3D" id="3.30.70.1620">
    <property type="match status" value="1"/>
</dbReference>
<dbReference type="EMBL" id="CZPT02000477">
    <property type="protein sequence ID" value="SCU66004.1"/>
    <property type="molecule type" value="Genomic_DNA"/>
</dbReference>
<evidence type="ECO:0000313" key="12">
    <source>
        <dbReference type="Proteomes" id="UP000195570"/>
    </source>
</evidence>
<evidence type="ECO:0000256" key="7">
    <source>
        <dbReference type="PIRNR" id="PIRNR005719"/>
    </source>
</evidence>
<keyword evidence="6" id="KW-0131">Cell cycle</keyword>
<evidence type="ECO:0000256" key="5">
    <source>
        <dbReference type="ARBA" id="ARBA00023242"/>
    </source>
</evidence>
<dbReference type="FunFam" id="1.20.1060.20:FF:000019">
    <property type="match status" value="1"/>
</dbReference>
<dbReference type="SUPFAM" id="SSF57997">
    <property type="entry name" value="Tropomyosin"/>
    <property type="match status" value="1"/>
</dbReference>
<gene>
    <name evidence="11" type="ORF">TEOVI_000025300</name>
</gene>
<evidence type="ECO:0000256" key="9">
    <source>
        <dbReference type="SAM" id="MobiDB-lite"/>
    </source>
</evidence>
<accession>A0A1G4I2F5</accession>
<keyword evidence="12" id="KW-1185">Reference proteome</keyword>
<sequence length="1275" mass="144521">MSSRIERVELFNFKSYSGHVTIGPLKDFTCIVGPNGSGKSNLMDALCFVLSSNSTATLRGGSPTDFIHRGAQQRECFVTVVLRHSRADSIGSSIVSVKNGGSDNMPETSFTRIVDSAGRIKHKVNGKPVGEEDFVSALRKVNIGPRVNNFLVFQNEVQSVSKKKAQELTEFLERVSGSIEFKEEYDRLKKTGELAKIELAKAAAARREAGSALTVARDQKKETEKYSETMKRISEERCNEALVELLSIENRIRKQKRQLALQSAELEKLMKTFTSAQDAEEMKRTYAEKNKSYLEEINQNRKDISDLRNLRSSLDNAMVRLEHLKRSHDEKRRKMESVLANEENRSRQKERIEEEIRKQKALLAAFDGRCKEEDKNYTSLSDALNKEQLKEYGRLRVASRCQTSTLRQQVDRVRGEQQSMSEGKKQCLVSIENITMQRDNLLVEVQRSDALITELQQRQEELRERAKELSKNSAMKQAEITHAERRNREAEVELEKINAQLGELHFIEENDKREAKVTEALEELKVLHGVRGRLVDLCTIPNNKYRHAVTVALGKNLEAVVVDTSETAHACVRYLKERRLPPLTFLPLNSVNGSAVDDRLRTLGGTCKPVVDVICFDASIEAAVRYALGQTLVCDTMGEGRRIAYGQSSGERFKVVTCDGTVLRRNGVVQGGLAATRSRAQKWDKKKYEDLRAAQKRLIEGTNGWFESELSQLRHELQGMQEGLRFTEQRQKAVKEEIERARSKVEGLRQKVKQQEAELHAVEERHASYEEGLKRCEKELEAGLAAIKRAEQELFGDFQKRVNIPNLLEYEQNDLRRANEREEQRQTLLMLIGKLELSLNSNHGHVTFGSKDLRAECEEIESLIKKCEAELTATKKVVKEKEVKVNETGARVVQLRGDLMKLKERRDQQDRRQEDERQKLRQVRQVVRILEAGCETFRLQRMNVVRRCQMENVPILLKPVDAVGKKRLRPSDADDLSFSEPFALIEADTPDPSQQSQQQDRRPALKAAAEDGRVMIDFSVLSENLRLVAANDAQLSQYKQRTASLLETLQRTVESLGPNLRAATRVVDCEAKLALCNAQFDAVHKRVREIDSNLMKVKHLRTKRFFETYNKIAVHVGNVYKGLTKSDSDGLVHGIACLNLENEDEPYLGGTLYNATPPMKRCTEIERLSGGERTMAALALLFAVHATSPTPFFVLDEVDAALDAANVQRLAKYTRENCNTTQFIVISLMDQLYHMADMLVGVLKDKERGSSSILTMDLSSYPLVVGGGNKHINGY</sequence>
<name>A0A1G4I2F5_TRYEQ</name>
<feature type="domain" description="SMC hinge" evidence="10">
    <location>
        <begin position="528"/>
        <end position="644"/>
    </location>
</feature>
<dbReference type="PANTHER" id="PTHR18937">
    <property type="entry name" value="STRUCTURAL MAINTENANCE OF CHROMOSOMES SMC FAMILY MEMBER"/>
    <property type="match status" value="1"/>
</dbReference>
<keyword evidence="3" id="KW-0498">Mitosis</keyword>
<proteinExistence type="inferred from homology"/>
<evidence type="ECO:0000256" key="8">
    <source>
        <dbReference type="SAM" id="Coils"/>
    </source>
</evidence>
<dbReference type="Pfam" id="PF02463">
    <property type="entry name" value="SMC_N"/>
    <property type="match status" value="1"/>
</dbReference>
<dbReference type="GO" id="GO:0016887">
    <property type="term" value="F:ATP hydrolysis activity"/>
    <property type="evidence" value="ECO:0007669"/>
    <property type="project" value="InterPro"/>
</dbReference>
<evidence type="ECO:0000256" key="6">
    <source>
        <dbReference type="ARBA" id="ARBA00023306"/>
    </source>
</evidence>
<feature type="region of interest" description="Disordered" evidence="9">
    <location>
        <begin position="986"/>
        <end position="1006"/>
    </location>
</feature>
<comment type="similarity">
    <text evidence="7">Belongs to the SMC family.</text>
</comment>
<dbReference type="SUPFAM" id="SSF52540">
    <property type="entry name" value="P-loop containing nucleoside triphosphate hydrolases"/>
    <property type="match status" value="1"/>
</dbReference>
<keyword evidence="2" id="KW-0132">Cell division</keyword>
<reference evidence="11" key="1">
    <citation type="submission" date="2016-09" db="EMBL/GenBank/DDBJ databases">
        <authorList>
            <person name="Hebert L."/>
            <person name="Moumen B."/>
        </authorList>
    </citation>
    <scope>NUCLEOTIDE SEQUENCE [LARGE SCALE GENOMIC DNA]</scope>
    <source>
        <strain evidence="11">OVI</strain>
    </source>
</reference>
<dbReference type="InterPro" id="IPR027417">
    <property type="entry name" value="P-loop_NTPase"/>
</dbReference>
<dbReference type="GO" id="GO:0051301">
    <property type="term" value="P:cell division"/>
    <property type="evidence" value="ECO:0007669"/>
    <property type="project" value="UniProtKB-KW"/>
</dbReference>
<dbReference type="Pfam" id="PF06470">
    <property type="entry name" value="SMC_hinge"/>
    <property type="match status" value="1"/>
</dbReference>
<dbReference type="Proteomes" id="UP000195570">
    <property type="component" value="Unassembled WGS sequence"/>
</dbReference>
<dbReference type="GO" id="GO:0007062">
    <property type="term" value="P:sister chromatid cohesion"/>
    <property type="evidence" value="ECO:0007669"/>
    <property type="project" value="TreeGrafter"/>
</dbReference>
<dbReference type="InterPro" id="IPR010935">
    <property type="entry name" value="SMC_hinge"/>
</dbReference>
<dbReference type="PANTHER" id="PTHR18937:SF12">
    <property type="entry name" value="STRUCTURAL MAINTENANCE OF CHROMOSOMES PROTEIN"/>
    <property type="match status" value="1"/>
</dbReference>
<comment type="subcellular location">
    <subcellularLocation>
        <location evidence="1 7">Nucleus</location>
    </subcellularLocation>
</comment>
<dbReference type="GeneID" id="92374193"/>
<evidence type="ECO:0000259" key="10">
    <source>
        <dbReference type="SMART" id="SM00968"/>
    </source>
</evidence>
<keyword evidence="5 7" id="KW-0539">Nucleus</keyword>
<dbReference type="InterPro" id="IPR036277">
    <property type="entry name" value="SMC_hinge_sf"/>
</dbReference>
<comment type="caution">
    <text evidence="11">The sequence shown here is derived from an EMBL/GenBank/DDBJ whole genome shotgun (WGS) entry which is preliminary data.</text>
</comment>
<dbReference type="AlphaFoldDB" id="A0A1G4I2F5"/>
<dbReference type="InterPro" id="IPR024704">
    <property type="entry name" value="SMC"/>
</dbReference>
<feature type="coiled-coil region" evidence="8">
    <location>
        <begin position="710"/>
        <end position="793"/>
    </location>
</feature>
<feature type="coiled-coil region" evidence="8">
    <location>
        <begin position="216"/>
        <end position="369"/>
    </location>
</feature>
<dbReference type="Gene3D" id="3.40.50.300">
    <property type="entry name" value="P-loop containing nucleotide triphosphate hydrolases"/>
    <property type="match status" value="2"/>
</dbReference>
<dbReference type="RefSeq" id="XP_067077505.1">
    <property type="nucleotide sequence ID" value="XM_067221404.1"/>
</dbReference>
<organism evidence="11 12">
    <name type="scientific">Trypanosoma equiperdum</name>
    <dbReference type="NCBI Taxonomy" id="5694"/>
    <lineage>
        <taxon>Eukaryota</taxon>
        <taxon>Discoba</taxon>
        <taxon>Euglenozoa</taxon>
        <taxon>Kinetoplastea</taxon>
        <taxon>Metakinetoplastina</taxon>
        <taxon>Trypanosomatida</taxon>
        <taxon>Trypanosomatidae</taxon>
        <taxon>Trypanosoma</taxon>
    </lineage>
</organism>
<dbReference type="SMART" id="SM00968">
    <property type="entry name" value="SMC_hinge"/>
    <property type="match status" value="1"/>
</dbReference>
<evidence type="ECO:0000256" key="2">
    <source>
        <dbReference type="ARBA" id="ARBA00022618"/>
    </source>
</evidence>
<keyword evidence="4 8" id="KW-0175">Coiled coil</keyword>
<dbReference type="GO" id="GO:0005634">
    <property type="term" value="C:nucleus"/>
    <property type="evidence" value="ECO:0007669"/>
    <property type="project" value="UniProtKB-SubCell"/>
</dbReference>
<evidence type="ECO:0000256" key="1">
    <source>
        <dbReference type="ARBA" id="ARBA00004123"/>
    </source>
</evidence>
<dbReference type="VEuPathDB" id="TriTrypDB:TEOVI_000025300"/>